<dbReference type="PANTHER" id="PTHR11893">
    <property type="entry name" value="INNEXIN"/>
    <property type="match status" value="1"/>
</dbReference>
<keyword evidence="4 9" id="KW-0812">Transmembrane</keyword>
<evidence type="ECO:0000256" key="2">
    <source>
        <dbReference type="ARBA" id="ARBA00022448"/>
    </source>
</evidence>
<evidence type="ECO:0000256" key="3">
    <source>
        <dbReference type="ARBA" id="ARBA00022475"/>
    </source>
</evidence>
<evidence type="ECO:0000256" key="7">
    <source>
        <dbReference type="ARBA" id="ARBA00023136"/>
    </source>
</evidence>
<evidence type="ECO:0000256" key="1">
    <source>
        <dbReference type="ARBA" id="ARBA00004651"/>
    </source>
</evidence>
<dbReference type="PROSITE" id="PS51013">
    <property type="entry name" value="PANNEXIN"/>
    <property type="match status" value="1"/>
</dbReference>
<evidence type="ECO:0000256" key="6">
    <source>
        <dbReference type="ARBA" id="ARBA00023065"/>
    </source>
</evidence>
<keyword evidence="6 9" id="KW-0406">Ion transport</keyword>
<dbReference type="GO" id="GO:0005886">
    <property type="term" value="C:plasma membrane"/>
    <property type="evidence" value="ECO:0007669"/>
    <property type="project" value="UniProtKB-SubCell"/>
</dbReference>
<reference evidence="12" key="1">
    <citation type="submission" date="2012-12" db="EMBL/GenBank/DDBJ databases">
        <authorList>
            <person name="Hellsten U."/>
            <person name="Grimwood J."/>
            <person name="Chapman J.A."/>
            <person name="Shapiro H."/>
            <person name="Aerts A."/>
            <person name="Otillar R.P."/>
            <person name="Terry A.Y."/>
            <person name="Boore J.L."/>
            <person name="Simakov O."/>
            <person name="Marletaz F."/>
            <person name="Cho S.-J."/>
            <person name="Edsinger-Gonzales E."/>
            <person name="Havlak P."/>
            <person name="Kuo D.-H."/>
            <person name="Larsson T."/>
            <person name="Lv J."/>
            <person name="Arendt D."/>
            <person name="Savage R."/>
            <person name="Osoegawa K."/>
            <person name="de Jong P."/>
            <person name="Lindberg D.R."/>
            <person name="Seaver E.C."/>
            <person name="Weisblat D.A."/>
            <person name="Putnam N.H."/>
            <person name="Grigoriev I.V."/>
            <person name="Rokhsar D.S."/>
        </authorList>
    </citation>
    <scope>NUCLEOTIDE SEQUENCE</scope>
    <source>
        <strain evidence="12">I ESC-2004</strain>
    </source>
</reference>
<dbReference type="OMA" id="QITWTNR"/>
<keyword evidence="7 9" id="KW-0472">Membrane</keyword>
<evidence type="ECO:0000256" key="9">
    <source>
        <dbReference type="RuleBase" id="RU010713"/>
    </source>
</evidence>
<keyword evidence="8 9" id="KW-0407">Ion channel</keyword>
<dbReference type="Pfam" id="PF00876">
    <property type="entry name" value="Innexin"/>
    <property type="match status" value="1"/>
</dbReference>
<evidence type="ECO:0000256" key="5">
    <source>
        <dbReference type="ARBA" id="ARBA00022989"/>
    </source>
</evidence>
<sequence>MDKLLGVFGQIGDTKVRQDDDYVDKLNHRYTTFILVIFAIVVSTKQYVGEPINCWCPAQFTDNHEDFTNKICWVSNTYYVPIAQKIIPEEHEPKARLSYYQWVPMILLCQALLFYMPCMLWRFLNNKSGVDVNSVVEASMTLQHTAYADSRDKTVRFMAKHMDRYLGSTRDARRTGCGSCLRLRMTRTCCLFCGRRYGNYLVLLYLIVKVFYLGNAVGQLFLLNAFLGTNYHAYGYEVLIRLIRNQDWTSVERFPRVTLCDFNIRNLGNIHRHTVQCVLPINLFNEKIYIFVWFWFVFVALANIVSLVTWLARAVLRVDQVRYVRQHLRALDKIDKKTDRRLVSRFVSRYLRQDGILVLRIIGINANELVVADLLAELWNQFRLSSPGMMSHNHRDGNGLRQDDIGV</sequence>
<comment type="function">
    <text evidence="9">Structural component of the gap junctions.</text>
</comment>
<reference evidence="11" key="3">
    <citation type="submission" date="2015-06" db="UniProtKB">
        <authorList>
            <consortium name="EnsemblMetazoa"/>
        </authorList>
    </citation>
    <scope>IDENTIFICATION</scope>
</reference>
<comment type="similarity">
    <text evidence="9">Belongs to the pannexin family.</text>
</comment>
<dbReference type="EnsemblMetazoa" id="CapteT99758">
    <property type="protein sequence ID" value="CapteP99758"/>
    <property type="gene ID" value="CapteG99758"/>
</dbReference>
<dbReference type="OrthoDB" id="5867527at2759"/>
<feature type="transmembrane region" description="Helical" evidence="9">
    <location>
        <begin position="202"/>
        <end position="227"/>
    </location>
</feature>
<proteinExistence type="inferred from homology"/>
<gene>
    <name evidence="9" type="primary">inx</name>
    <name evidence="10" type="ORF">CAPTEDRAFT_99758</name>
</gene>
<accession>R7UVR0</accession>
<evidence type="ECO:0000256" key="4">
    <source>
        <dbReference type="ARBA" id="ARBA00022692"/>
    </source>
</evidence>
<reference evidence="10 12" key="2">
    <citation type="journal article" date="2013" name="Nature">
        <title>Insights into bilaterian evolution from three spiralian genomes.</title>
        <authorList>
            <person name="Simakov O."/>
            <person name="Marletaz F."/>
            <person name="Cho S.J."/>
            <person name="Edsinger-Gonzales E."/>
            <person name="Havlak P."/>
            <person name="Hellsten U."/>
            <person name="Kuo D.H."/>
            <person name="Larsson T."/>
            <person name="Lv J."/>
            <person name="Arendt D."/>
            <person name="Savage R."/>
            <person name="Osoegawa K."/>
            <person name="de Jong P."/>
            <person name="Grimwood J."/>
            <person name="Chapman J.A."/>
            <person name="Shapiro H."/>
            <person name="Aerts A."/>
            <person name="Otillar R.P."/>
            <person name="Terry A.Y."/>
            <person name="Boore J.L."/>
            <person name="Grigoriev I.V."/>
            <person name="Lindberg D.R."/>
            <person name="Seaver E.C."/>
            <person name="Weisblat D.A."/>
            <person name="Putnam N.H."/>
            <person name="Rokhsar D.S."/>
        </authorList>
    </citation>
    <scope>NUCLEOTIDE SEQUENCE</scope>
    <source>
        <strain evidence="10 12">I ESC-2004</strain>
    </source>
</reference>
<evidence type="ECO:0000256" key="8">
    <source>
        <dbReference type="ARBA" id="ARBA00023303"/>
    </source>
</evidence>
<dbReference type="PRINTS" id="PR01262">
    <property type="entry name" value="INNEXIN"/>
</dbReference>
<evidence type="ECO:0000313" key="12">
    <source>
        <dbReference type="Proteomes" id="UP000014760"/>
    </source>
</evidence>
<feature type="transmembrane region" description="Helical" evidence="9">
    <location>
        <begin position="288"/>
        <end position="312"/>
    </location>
</feature>
<dbReference type="InterPro" id="IPR000990">
    <property type="entry name" value="Innexin"/>
</dbReference>
<dbReference type="EMBL" id="KB297286">
    <property type="protein sequence ID" value="ELU10683.1"/>
    <property type="molecule type" value="Genomic_DNA"/>
</dbReference>
<dbReference type="GO" id="GO:0034220">
    <property type="term" value="P:monoatomic ion transmembrane transport"/>
    <property type="evidence" value="ECO:0007669"/>
    <property type="project" value="UniProtKB-KW"/>
</dbReference>
<comment type="caution">
    <text evidence="9">Lacks conserved residue(s) required for the propagation of feature annotation.</text>
</comment>
<dbReference type="HOGENOM" id="CLU_035763_0_1_1"/>
<dbReference type="Proteomes" id="UP000014760">
    <property type="component" value="Unassembled WGS sequence"/>
</dbReference>
<keyword evidence="5 9" id="KW-1133">Transmembrane helix</keyword>
<comment type="subcellular location">
    <subcellularLocation>
        <location evidence="1 9">Cell membrane</location>
        <topology evidence="1 9">Multi-pass membrane protein</topology>
    </subcellularLocation>
</comment>
<evidence type="ECO:0000313" key="11">
    <source>
        <dbReference type="EnsemblMetazoa" id="CapteP99758"/>
    </source>
</evidence>
<protein>
    <recommendedName>
        <fullName evidence="9">Innexin</fullName>
    </recommendedName>
</protein>
<dbReference type="FunCoup" id="R7UVR0">
    <property type="interactions" value="115"/>
</dbReference>
<dbReference type="STRING" id="283909.R7UVR0"/>
<dbReference type="PANTHER" id="PTHR11893:SF36">
    <property type="entry name" value="INNEXIN-5"/>
    <property type="match status" value="1"/>
</dbReference>
<dbReference type="EMBL" id="AMQN01005976">
    <property type="status" value="NOT_ANNOTATED_CDS"/>
    <property type="molecule type" value="Genomic_DNA"/>
</dbReference>
<organism evidence="10">
    <name type="scientific">Capitella teleta</name>
    <name type="common">Polychaete worm</name>
    <dbReference type="NCBI Taxonomy" id="283909"/>
    <lineage>
        <taxon>Eukaryota</taxon>
        <taxon>Metazoa</taxon>
        <taxon>Spiralia</taxon>
        <taxon>Lophotrochozoa</taxon>
        <taxon>Annelida</taxon>
        <taxon>Polychaeta</taxon>
        <taxon>Sedentaria</taxon>
        <taxon>Scolecida</taxon>
        <taxon>Capitellidae</taxon>
        <taxon>Capitella</taxon>
    </lineage>
</organism>
<keyword evidence="2 9" id="KW-0813">Transport</keyword>
<evidence type="ECO:0000313" key="10">
    <source>
        <dbReference type="EMBL" id="ELU10683.1"/>
    </source>
</evidence>
<name>R7UVR0_CAPTE</name>
<dbReference type="AlphaFoldDB" id="R7UVR0"/>
<keyword evidence="3" id="KW-1003">Cell membrane</keyword>
<feature type="transmembrane region" description="Helical" evidence="9">
    <location>
        <begin position="99"/>
        <end position="118"/>
    </location>
</feature>
<dbReference type="GO" id="GO:0005921">
    <property type="term" value="C:gap junction"/>
    <property type="evidence" value="ECO:0007669"/>
    <property type="project" value="UniProtKB-UniRule"/>
</dbReference>
<keyword evidence="12" id="KW-1185">Reference proteome</keyword>